<gene>
    <name evidence="2" type="ORF">IU449_27555</name>
</gene>
<dbReference type="NCBIfam" id="NF040586">
    <property type="entry name" value="FxSxx_TPR"/>
    <property type="match status" value="1"/>
</dbReference>
<dbReference type="InterPro" id="IPR011990">
    <property type="entry name" value="TPR-like_helical_dom_sf"/>
</dbReference>
<feature type="region of interest" description="Disordered" evidence="1">
    <location>
        <begin position="105"/>
        <end position="142"/>
    </location>
</feature>
<dbReference type="PANTHER" id="PTHR46082">
    <property type="entry name" value="ATP/GTP-BINDING PROTEIN-RELATED"/>
    <property type="match status" value="1"/>
</dbReference>
<name>A0ABS0DNJ0_9NOCA</name>
<accession>A0ABS0DNJ0</accession>
<organism evidence="2 3">
    <name type="scientific">Nocardia higoensis</name>
    <dbReference type="NCBI Taxonomy" id="228599"/>
    <lineage>
        <taxon>Bacteria</taxon>
        <taxon>Bacillati</taxon>
        <taxon>Actinomycetota</taxon>
        <taxon>Actinomycetes</taxon>
        <taxon>Mycobacteriales</taxon>
        <taxon>Nocardiaceae</taxon>
        <taxon>Nocardia</taxon>
    </lineage>
</organism>
<dbReference type="InterPro" id="IPR027417">
    <property type="entry name" value="P-loop_NTPase"/>
</dbReference>
<comment type="caution">
    <text evidence="2">The sequence shown here is derived from an EMBL/GenBank/DDBJ whole genome shotgun (WGS) entry which is preliminary data.</text>
</comment>
<protein>
    <submittedName>
        <fullName evidence="2">Tetratricopeptide repeat protein</fullName>
    </submittedName>
</protein>
<dbReference type="SUPFAM" id="SSF48452">
    <property type="entry name" value="TPR-like"/>
    <property type="match status" value="3"/>
</dbReference>
<evidence type="ECO:0000313" key="3">
    <source>
        <dbReference type="Proteomes" id="UP000707731"/>
    </source>
</evidence>
<dbReference type="RefSeq" id="WP_195005098.1">
    <property type="nucleotide sequence ID" value="NZ_JADLQN010000011.1"/>
</dbReference>
<proteinExistence type="predicted"/>
<dbReference type="SUPFAM" id="SSF52540">
    <property type="entry name" value="P-loop containing nucleoside triphosphate hydrolases"/>
    <property type="match status" value="1"/>
</dbReference>
<dbReference type="EMBL" id="JADLQN010000011">
    <property type="protein sequence ID" value="MBF6358258.1"/>
    <property type="molecule type" value="Genomic_DNA"/>
</dbReference>
<evidence type="ECO:0000313" key="2">
    <source>
        <dbReference type="EMBL" id="MBF6358258.1"/>
    </source>
</evidence>
<dbReference type="Proteomes" id="UP000707731">
    <property type="component" value="Unassembled WGS sequence"/>
</dbReference>
<dbReference type="Pfam" id="PF13424">
    <property type="entry name" value="TPR_12"/>
    <property type="match status" value="3"/>
</dbReference>
<sequence>MTEMTDARAEFFAELDRLRVAARAVTDRRPPSVQVIARNTGVPVGTVRSWFPISPSKPRTVPRKDEQLVAVLEFFLRRAGRLAQQQPLDRRTREDWLARRDAAAAVESLEGPDTGSDDDATVGHRAGATGSPPVRARKSESSAPRAELVVVGKIPDEPEHFVVRDQLDELERGLAGERVAVVVTGMRGAGKTQVAAAYARRVLASGQGLVGWVEAESADLLHSGLAAIADRLGVADPDGDAEVSAARLRDHLHTHSQRALLVFDNATEIHLVRSLLPTAGATRVVITSTHRGFARLSRVVIDTGTGYTRPQSLTYLAEATGIDDDPDNADELAEELGDLPLALAAAAGTIAASPAMNYERYLTRLRSRTLPQALRKQDGQDHPLSVDQALLFAIEAAEEPTGDTELDTVIAWLLGLFAVLAPSGVDRALLVHPDLDDLVDDAIDHCVQRCLLSWAIDETSTANTTLSVHRLTARVLRERARDADTTETIVASALVVLAARLFDRSDAWSRRSEGVHLIEQIDALTHNPLASLVSEEIQQLLLAISRWAVRQLIETADLTRAIESAHRSITDHERVLGTDHPDTLLIRSNLANAYRDAGRVEQAIGEFERLLNDCERIHGPDHPNTLLTRSNLAHAYRAAGRVEQAIKESEHVLTDQQRVLGPDHLSTLLTRGNLAHAYRAAGRVEQAIKESERLLTDQQRVLGPDHPSTLITHGSLAHAYQAAGRVEQAIPLLEQTATDCERVLGPDHPDTLSAHGNLANTYRDAGRVEQAIPLLEQTATDCERVLGPDHPDTLSAHGNLAHGYRVAGRVEQAIEKSERLLTDCERILGPNHLSTLITRNNLASAYQAAGRVEQAIEAFERLLTDCERILGPNHLNTSVVRGNLKAVQKKGSRS</sequence>
<reference evidence="2 3" key="1">
    <citation type="submission" date="2020-10" db="EMBL/GenBank/DDBJ databases">
        <title>Identification of Nocardia species via Next-generation sequencing and recognition of intraspecies genetic diversity.</title>
        <authorList>
            <person name="Li P."/>
            <person name="Li P."/>
            <person name="Lu B."/>
        </authorList>
    </citation>
    <scope>NUCLEOTIDE SEQUENCE [LARGE SCALE GENOMIC DNA]</scope>
    <source>
        <strain evidence="2 3">BJ06-0143</strain>
    </source>
</reference>
<dbReference type="Gene3D" id="3.40.50.300">
    <property type="entry name" value="P-loop containing nucleotide triphosphate hydrolases"/>
    <property type="match status" value="1"/>
</dbReference>
<dbReference type="PANTHER" id="PTHR46082:SF6">
    <property type="entry name" value="AAA+ ATPASE DOMAIN-CONTAINING PROTEIN-RELATED"/>
    <property type="match status" value="1"/>
</dbReference>
<evidence type="ECO:0000256" key="1">
    <source>
        <dbReference type="SAM" id="MobiDB-lite"/>
    </source>
</evidence>
<keyword evidence="3" id="KW-1185">Reference proteome</keyword>
<dbReference type="InterPro" id="IPR053137">
    <property type="entry name" value="NLR-like"/>
</dbReference>
<dbReference type="Pfam" id="PF13374">
    <property type="entry name" value="TPR_10"/>
    <property type="match status" value="2"/>
</dbReference>
<dbReference type="Gene3D" id="1.25.40.10">
    <property type="entry name" value="Tetratricopeptide repeat domain"/>
    <property type="match status" value="2"/>
</dbReference>